<keyword evidence="8 12" id="KW-0862">Zinc</keyword>
<dbReference type="STRING" id="345632.GPICK_11945"/>
<dbReference type="CDD" id="cd07336">
    <property type="entry name" value="M48B_HtpX_like"/>
    <property type="match status" value="1"/>
</dbReference>
<evidence type="ECO:0000256" key="11">
    <source>
        <dbReference type="ARBA" id="ARBA00023136"/>
    </source>
</evidence>
<comment type="cofactor">
    <cofactor evidence="12">
        <name>Zn(2+)</name>
        <dbReference type="ChEBI" id="CHEBI:29105"/>
    </cofactor>
    <text evidence="12">Binds 1 zinc ion per subunit.</text>
</comment>
<evidence type="ECO:0000256" key="8">
    <source>
        <dbReference type="ARBA" id="ARBA00022833"/>
    </source>
</evidence>
<evidence type="ECO:0000256" key="7">
    <source>
        <dbReference type="ARBA" id="ARBA00022801"/>
    </source>
</evidence>
<evidence type="ECO:0000256" key="6">
    <source>
        <dbReference type="ARBA" id="ARBA00022723"/>
    </source>
</evidence>
<keyword evidence="7 12" id="KW-0378">Hydrolase</keyword>
<dbReference type="PANTHER" id="PTHR43221:SF1">
    <property type="entry name" value="PROTEASE HTPX"/>
    <property type="match status" value="1"/>
</dbReference>
<evidence type="ECO:0000256" key="10">
    <source>
        <dbReference type="ARBA" id="ARBA00023049"/>
    </source>
</evidence>
<feature type="transmembrane region" description="Helical" evidence="12">
    <location>
        <begin position="141"/>
        <end position="165"/>
    </location>
</feature>
<evidence type="ECO:0000256" key="2">
    <source>
        <dbReference type="ARBA" id="ARBA00009779"/>
    </source>
</evidence>
<feature type="transmembrane region" description="Helical" evidence="12">
    <location>
        <begin position="177"/>
        <end position="198"/>
    </location>
</feature>
<evidence type="ECO:0000259" key="13">
    <source>
        <dbReference type="Pfam" id="PF01435"/>
    </source>
</evidence>
<feature type="transmembrane region" description="Helical" evidence="12">
    <location>
        <begin position="32"/>
        <end position="49"/>
    </location>
</feature>
<keyword evidence="3 12" id="KW-1003">Cell membrane</keyword>
<reference evidence="14 15" key="1">
    <citation type="journal article" date="2015" name="Genome Announc.">
        <title>Complete Genome of Geobacter pickeringii G13T, a Metal-Reducing Isolate from Sedimentary Kaolin Deposits.</title>
        <authorList>
            <person name="Badalamenti J.P."/>
            <person name="Bond D.R."/>
        </authorList>
    </citation>
    <scope>NUCLEOTIDE SEQUENCE [LARGE SCALE GENOMIC DNA]</scope>
    <source>
        <strain evidence="14 15">G13</strain>
    </source>
</reference>
<dbReference type="Pfam" id="PF01435">
    <property type="entry name" value="Peptidase_M48"/>
    <property type="match status" value="1"/>
</dbReference>
<feature type="binding site" evidence="12">
    <location>
        <position position="207"/>
    </location>
    <ligand>
        <name>Zn(2+)</name>
        <dbReference type="ChEBI" id="CHEBI:29105"/>
        <note>catalytic</note>
    </ligand>
</feature>
<dbReference type="AlphaFoldDB" id="A0A0B5BIU2"/>
<dbReference type="GO" id="GO:0008270">
    <property type="term" value="F:zinc ion binding"/>
    <property type="evidence" value="ECO:0007669"/>
    <property type="project" value="UniProtKB-UniRule"/>
</dbReference>
<evidence type="ECO:0000256" key="9">
    <source>
        <dbReference type="ARBA" id="ARBA00022989"/>
    </source>
</evidence>
<dbReference type="PANTHER" id="PTHR43221">
    <property type="entry name" value="PROTEASE HTPX"/>
    <property type="match status" value="1"/>
</dbReference>
<keyword evidence="10 12" id="KW-0482">Metalloprotease</keyword>
<keyword evidence="5 12" id="KW-0812">Transmembrane</keyword>
<dbReference type="NCBIfam" id="NF002826">
    <property type="entry name" value="PRK03001.1"/>
    <property type="match status" value="1"/>
</dbReference>
<feature type="domain" description="Peptidase M48" evidence="13">
    <location>
        <begin position="66"/>
        <end position="281"/>
    </location>
</feature>
<dbReference type="GO" id="GO:0005886">
    <property type="term" value="C:plasma membrane"/>
    <property type="evidence" value="ECO:0007669"/>
    <property type="project" value="UniProtKB-SubCell"/>
</dbReference>
<evidence type="ECO:0000256" key="3">
    <source>
        <dbReference type="ARBA" id="ARBA00022475"/>
    </source>
</evidence>
<dbReference type="InterPro" id="IPR050083">
    <property type="entry name" value="HtpX_protease"/>
</dbReference>
<evidence type="ECO:0000313" key="15">
    <source>
        <dbReference type="Proteomes" id="UP000057609"/>
    </source>
</evidence>
<dbReference type="InterPro" id="IPR022919">
    <property type="entry name" value="Pept_M48_protease_HtpX"/>
</dbReference>
<organism evidence="14 15">
    <name type="scientific">Geobacter pickeringii</name>
    <dbReference type="NCBI Taxonomy" id="345632"/>
    <lineage>
        <taxon>Bacteria</taxon>
        <taxon>Pseudomonadati</taxon>
        <taxon>Thermodesulfobacteriota</taxon>
        <taxon>Desulfuromonadia</taxon>
        <taxon>Geobacterales</taxon>
        <taxon>Geobacteraceae</taxon>
        <taxon>Geobacter</taxon>
    </lineage>
</organism>
<dbReference type="EMBL" id="CP009788">
    <property type="protein sequence ID" value="AJE03971.1"/>
    <property type="molecule type" value="Genomic_DNA"/>
</dbReference>
<dbReference type="HAMAP" id="MF_00188">
    <property type="entry name" value="Pept_M48_protease_HtpX"/>
    <property type="match status" value="1"/>
</dbReference>
<dbReference type="Proteomes" id="UP000057609">
    <property type="component" value="Chromosome"/>
</dbReference>
<feature type="binding site" evidence="12">
    <location>
        <position position="131"/>
    </location>
    <ligand>
        <name>Zn(2+)</name>
        <dbReference type="ChEBI" id="CHEBI:29105"/>
        <note>catalytic</note>
    </ligand>
</feature>
<evidence type="ECO:0000313" key="14">
    <source>
        <dbReference type="EMBL" id="AJE03971.1"/>
    </source>
</evidence>
<keyword evidence="11 12" id="KW-0472">Membrane</keyword>
<feature type="binding site" evidence="12">
    <location>
        <position position="135"/>
    </location>
    <ligand>
        <name>Zn(2+)</name>
        <dbReference type="ChEBI" id="CHEBI:29105"/>
        <note>catalytic</note>
    </ligand>
</feature>
<feature type="active site" evidence="12">
    <location>
        <position position="132"/>
    </location>
</feature>
<proteinExistence type="inferred from homology"/>
<evidence type="ECO:0000256" key="5">
    <source>
        <dbReference type="ARBA" id="ARBA00022692"/>
    </source>
</evidence>
<dbReference type="EC" id="3.4.24.-" evidence="12"/>
<dbReference type="KEGG" id="gpi:GPICK_11945"/>
<comment type="similarity">
    <text evidence="2 12">Belongs to the peptidase M48B family.</text>
</comment>
<dbReference type="HOGENOM" id="CLU_042266_3_0_7"/>
<sequence>MMNRLKTTLLLTLLTLLMVAMGSAIGGRSGMVYAFFMACAMNFFSYWFSDKIVLSMYGAREITEAENPQFYGMVRRLTVNAGLPMPKVYVIPSDSPNAFATGRNPSHAAVAATEGILRILSLEELEGVMAHELSHVKNRDILVSTIAATFAGAISMLGHMLQWAAMFGGGRSDDDEGAGGMIGGLAMAIIAPIAAMLIQMAVSRSREYLADESGARICGNPLALANALRKLHSASQMIPMQEASPASAHLFIVNPLTGGSLLNLFSTHPPMEERIARLEAMAYHRNF</sequence>
<keyword evidence="6 12" id="KW-0479">Metal-binding</keyword>
<keyword evidence="9 12" id="KW-1133">Transmembrane helix</keyword>
<accession>A0A0B5BIU2</accession>
<dbReference type="GO" id="GO:0006508">
    <property type="term" value="P:proteolysis"/>
    <property type="evidence" value="ECO:0007669"/>
    <property type="project" value="UniProtKB-KW"/>
</dbReference>
<protein>
    <recommendedName>
        <fullName evidence="12">Protease HtpX homolog</fullName>
        <ecNumber evidence="12">3.4.24.-</ecNumber>
    </recommendedName>
</protein>
<dbReference type="GO" id="GO:0004222">
    <property type="term" value="F:metalloendopeptidase activity"/>
    <property type="evidence" value="ECO:0007669"/>
    <property type="project" value="UniProtKB-UniRule"/>
</dbReference>
<dbReference type="Gene3D" id="3.30.2010.10">
    <property type="entry name" value="Metalloproteases ('zincins'), catalytic domain"/>
    <property type="match status" value="1"/>
</dbReference>
<comment type="subcellular location">
    <subcellularLocation>
        <location evidence="1 12">Cell membrane</location>
        <topology evidence="1 12">Multi-pass membrane protein</topology>
    </subcellularLocation>
</comment>
<dbReference type="OrthoDB" id="15218at2"/>
<evidence type="ECO:0000256" key="4">
    <source>
        <dbReference type="ARBA" id="ARBA00022670"/>
    </source>
</evidence>
<evidence type="ECO:0000256" key="12">
    <source>
        <dbReference type="HAMAP-Rule" id="MF_00188"/>
    </source>
</evidence>
<name>A0A0B5BIU2_9BACT</name>
<gene>
    <name evidence="12" type="primary">htpX</name>
    <name evidence="14" type="ORF">GPICK_11945</name>
</gene>
<evidence type="ECO:0000256" key="1">
    <source>
        <dbReference type="ARBA" id="ARBA00004651"/>
    </source>
</evidence>
<keyword evidence="15" id="KW-1185">Reference proteome</keyword>
<keyword evidence="4 12" id="KW-0645">Protease</keyword>
<dbReference type="InterPro" id="IPR001915">
    <property type="entry name" value="Peptidase_M48"/>
</dbReference>